<dbReference type="Proteomes" id="UP000554482">
    <property type="component" value="Unassembled WGS sequence"/>
</dbReference>
<evidence type="ECO:0000313" key="3">
    <source>
        <dbReference type="Proteomes" id="UP000554482"/>
    </source>
</evidence>
<dbReference type="EMBL" id="JABWDY010013264">
    <property type="protein sequence ID" value="KAF5198418.1"/>
    <property type="molecule type" value="Genomic_DNA"/>
</dbReference>
<accession>A0A7J6WN96</accession>
<comment type="caution">
    <text evidence="2">The sequence shown here is derived from an EMBL/GenBank/DDBJ whole genome shotgun (WGS) entry which is preliminary data.</text>
</comment>
<dbReference type="AlphaFoldDB" id="A0A7J6WN96"/>
<feature type="compositionally biased region" description="Polar residues" evidence="1">
    <location>
        <begin position="1"/>
        <end position="11"/>
    </location>
</feature>
<proteinExistence type="predicted"/>
<feature type="region of interest" description="Disordered" evidence="1">
    <location>
        <begin position="1"/>
        <end position="115"/>
    </location>
</feature>
<feature type="compositionally biased region" description="Polar residues" evidence="1">
    <location>
        <begin position="22"/>
        <end position="54"/>
    </location>
</feature>
<organism evidence="2 3">
    <name type="scientific">Thalictrum thalictroides</name>
    <name type="common">Rue-anemone</name>
    <name type="synonym">Anemone thalictroides</name>
    <dbReference type="NCBI Taxonomy" id="46969"/>
    <lineage>
        <taxon>Eukaryota</taxon>
        <taxon>Viridiplantae</taxon>
        <taxon>Streptophyta</taxon>
        <taxon>Embryophyta</taxon>
        <taxon>Tracheophyta</taxon>
        <taxon>Spermatophyta</taxon>
        <taxon>Magnoliopsida</taxon>
        <taxon>Ranunculales</taxon>
        <taxon>Ranunculaceae</taxon>
        <taxon>Thalictroideae</taxon>
        <taxon>Thalictrum</taxon>
    </lineage>
</organism>
<sequence>MGNDTAAQVPQANKRKNKSKRASQTAHPSQTSHALSSQTAQPSHTTQAFQTTIRKSTRKDKEKAAEHSQTPSLAAKLATTARVGSRWSSRKAVEGTSTAAGSRKTLGRKPSAIDK</sequence>
<evidence type="ECO:0000256" key="1">
    <source>
        <dbReference type="SAM" id="MobiDB-lite"/>
    </source>
</evidence>
<gene>
    <name evidence="2" type="ORF">FRX31_011996</name>
</gene>
<keyword evidence="3" id="KW-1185">Reference proteome</keyword>
<evidence type="ECO:0000313" key="2">
    <source>
        <dbReference type="EMBL" id="KAF5198418.1"/>
    </source>
</evidence>
<reference evidence="2 3" key="1">
    <citation type="submission" date="2020-06" db="EMBL/GenBank/DDBJ databases">
        <title>Transcriptomic and genomic resources for Thalictrum thalictroides and T. hernandezii: Facilitating candidate gene discovery in an emerging model plant lineage.</title>
        <authorList>
            <person name="Arias T."/>
            <person name="Riano-Pachon D.M."/>
            <person name="Di Stilio V.S."/>
        </authorList>
    </citation>
    <scope>NUCLEOTIDE SEQUENCE [LARGE SCALE GENOMIC DNA]</scope>
    <source>
        <strain evidence="3">cv. WT478/WT964</strain>
        <tissue evidence="2">Leaves</tissue>
    </source>
</reference>
<protein>
    <submittedName>
        <fullName evidence="2">Uncharacterized protein</fullName>
    </submittedName>
</protein>
<name>A0A7J6WN96_THATH</name>